<dbReference type="Pfam" id="PF15244">
    <property type="entry name" value="HSD3"/>
    <property type="match status" value="1"/>
</dbReference>
<reference evidence="2 3" key="1">
    <citation type="submission" date="2022-12" db="EMBL/GenBank/DDBJ databases">
        <title>Chromosome-level genome of Tegillarca granosa.</title>
        <authorList>
            <person name="Kim J."/>
        </authorList>
    </citation>
    <scope>NUCLEOTIDE SEQUENCE [LARGE SCALE GENOMIC DNA]</scope>
    <source>
        <strain evidence="2">Teg-2019</strain>
        <tissue evidence="2">Adductor muscle</tissue>
    </source>
</reference>
<comment type="caution">
    <text evidence="2">The sequence shown here is derived from an EMBL/GenBank/DDBJ whole genome shotgun (WGS) entry which is preliminary data.</text>
</comment>
<proteinExistence type="predicted"/>
<dbReference type="EMBL" id="JARBDR010000657">
    <property type="protein sequence ID" value="KAJ8308373.1"/>
    <property type="molecule type" value="Genomic_DNA"/>
</dbReference>
<evidence type="ECO:0000256" key="1">
    <source>
        <dbReference type="SAM" id="MobiDB-lite"/>
    </source>
</evidence>
<feature type="compositionally biased region" description="Polar residues" evidence="1">
    <location>
        <begin position="102"/>
        <end position="118"/>
    </location>
</feature>
<feature type="compositionally biased region" description="Basic residues" evidence="1">
    <location>
        <begin position="26"/>
        <end position="38"/>
    </location>
</feature>
<name>A0ABQ9ET53_TEGGR</name>
<feature type="region of interest" description="Disordered" evidence="1">
    <location>
        <begin position="17"/>
        <end position="58"/>
    </location>
</feature>
<keyword evidence="3" id="KW-1185">Reference proteome</keyword>
<feature type="region of interest" description="Disordered" evidence="1">
    <location>
        <begin position="91"/>
        <end position="122"/>
    </location>
</feature>
<evidence type="ECO:0000313" key="3">
    <source>
        <dbReference type="Proteomes" id="UP001217089"/>
    </source>
</evidence>
<feature type="compositionally biased region" description="Basic residues" evidence="1">
    <location>
        <begin position="239"/>
        <end position="251"/>
    </location>
</feature>
<feature type="region of interest" description="Disordered" evidence="1">
    <location>
        <begin position="215"/>
        <end position="257"/>
    </location>
</feature>
<gene>
    <name evidence="2" type="ORF">KUTeg_013247</name>
</gene>
<dbReference type="PANTHER" id="PTHR14917:SF4">
    <property type="entry name" value="SPERMATOGENESIS-ASSOCIATED 7"/>
    <property type="match status" value="1"/>
</dbReference>
<dbReference type="Proteomes" id="UP001217089">
    <property type="component" value="Unassembled WGS sequence"/>
</dbReference>
<accession>A0ABQ9ET53</accession>
<dbReference type="InterPro" id="IPR029357">
    <property type="entry name" value="SPATA7"/>
</dbReference>
<sequence length="353" mass="39726">MKVVCLQCAAIDNKAPKTMATSQKARDRKIRDHIKKTGSRPASRVSLNNMSRPHSQMYYNDGDIYDEALWDESDPDDDEEDKLVRNIMRTTLKPNSKDREGSTNATYGGSSSGITNYDMSMPHSQMYDDHVHVPSAEMKRPLSTRSVHSVASSPGRRGPGGGAPLSARKGTYDGDLLQTRSHAFTEPEKPFTPRILKSTRSSKLSEYKYYNPLPKQKASSMEKTGISEADSTMNTTHTPKPKPRPRTKSPHNRTETPLTETSLMFETLQSRDFSKYDGSKEEVVPRLDISLDKDHLSWLKEQASKAKIRSKSDSLQTTMSKIKEDELLNTQDSRQNDFTMTSSTMVSANFNIF</sequence>
<feature type="compositionally biased region" description="Polar residues" evidence="1">
    <location>
        <begin position="45"/>
        <end position="58"/>
    </location>
</feature>
<protein>
    <submittedName>
        <fullName evidence="2">Uncharacterized protein</fullName>
    </submittedName>
</protein>
<dbReference type="PANTHER" id="PTHR14917">
    <property type="entry name" value="SPERMATOGENESIS-ASSOCIATED PROTEIN 7"/>
    <property type="match status" value="1"/>
</dbReference>
<organism evidence="2 3">
    <name type="scientific">Tegillarca granosa</name>
    <name type="common">Malaysian cockle</name>
    <name type="synonym">Anadara granosa</name>
    <dbReference type="NCBI Taxonomy" id="220873"/>
    <lineage>
        <taxon>Eukaryota</taxon>
        <taxon>Metazoa</taxon>
        <taxon>Spiralia</taxon>
        <taxon>Lophotrochozoa</taxon>
        <taxon>Mollusca</taxon>
        <taxon>Bivalvia</taxon>
        <taxon>Autobranchia</taxon>
        <taxon>Pteriomorphia</taxon>
        <taxon>Arcoida</taxon>
        <taxon>Arcoidea</taxon>
        <taxon>Arcidae</taxon>
        <taxon>Tegillarca</taxon>
    </lineage>
</organism>
<evidence type="ECO:0000313" key="2">
    <source>
        <dbReference type="EMBL" id="KAJ8308373.1"/>
    </source>
</evidence>
<feature type="region of interest" description="Disordered" evidence="1">
    <location>
        <begin position="139"/>
        <end position="171"/>
    </location>
</feature>